<dbReference type="SUPFAM" id="SSF48726">
    <property type="entry name" value="Immunoglobulin"/>
    <property type="match status" value="1"/>
</dbReference>
<dbReference type="SMART" id="SM00406">
    <property type="entry name" value="IGv"/>
    <property type="match status" value="1"/>
</dbReference>
<dbReference type="PROSITE" id="PS50835">
    <property type="entry name" value="IG_LIKE"/>
    <property type="match status" value="1"/>
</dbReference>
<sequence>MAVLVLLLCLVTFPTCVLSQVQLKESGPGLVKPSETLSLICTVSGFSLTSNDVHWVRQPPGKGLEWMGGIAYNGYTAYNSAFQSRISISKDNSKSQVFLKLNSLQHEDTAMYYCARHTLRNSCVSLHKNLPAVTLRTSRRH</sequence>
<keyword evidence="3" id="KW-1280">Immunoglobulin</keyword>
<name>A0A8C2MT77_CRIGR</name>
<dbReference type="InterPro" id="IPR013106">
    <property type="entry name" value="Ig_V-set"/>
</dbReference>
<organism evidence="6 7">
    <name type="scientific">Cricetulus griseus</name>
    <name type="common">Chinese hamster</name>
    <name type="synonym">Cricetulus barabensis griseus</name>
    <dbReference type="NCBI Taxonomy" id="10029"/>
    <lineage>
        <taxon>Eukaryota</taxon>
        <taxon>Metazoa</taxon>
        <taxon>Chordata</taxon>
        <taxon>Craniata</taxon>
        <taxon>Vertebrata</taxon>
        <taxon>Euteleostomi</taxon>
        <taxon>Mammalia</taxon>
        <taxon>Eutheria</taxon>
        <taxon>Euarchontoglires</taxon>
        <taxon>Glires</taxon>
        <taxon>Rodentia</taxon>
        <taxon>Myomorpha</taxon>
        <taxon>Muroidea</taxon>
        <taxon>Cricetidae</taxon>
        <taxon>Cricetinae</taxon>
        <taxon>Cricetulus</taxon>
    </lineage>
</organism>
<protein>
    <recommendedName>
        <fullName evidence="5">Ig-like domain-containing protein</fullName>
    </recommendedName>
</protein>
<evidence type="ECO:0000256" key="1">
    <source>
        <dbReference type="ARBA" id="ARBA00022859"/>
    </source>
</evidence>
<keyword evidence="1" id="KW-0391">Immunity</keyword>
<dbReference type="InterPro" id="IPR003599">
    <property type="entry name" value="Ig_sub"/>
</dbReference>
<dbReference type="SMART" id="SM00409">
    <property type="entry name" value="IG"/>
    <property type="match status" value="1"/>
</dbReference>
<feature type="chain" id="PRO_5034681961" description="Ig-like domain-containing protein" evidence="4">
    <location>
        <begin position="20"/>
        <end position="141"/>
    </location>
</feature>
<evidence type="ECO:0000256" key="4">
    <source>
        <dbReference type="SAM" id="SignalP"/>
    </source>
</evidence>
<dbReference type="InterPro" id="IPR013783">
    <property type="entry name" value="Ig-like_fold"/>
</dbReference>
<dbReference type="GO" id="GO:0002250">
    <property type="term" value="P:adaptive immune response"/>
    <property type="evidence" value="ECO:0007669"/>
    <property type="project" value="UniProtKB-KW"/>
</dbReference>
<keyword evidence="4" id="KW-0732">Signal</keyword>
<proteinExistence type="predicted"/>
<evidence type="ECO:0000256" key="3">
    <source>
        <dbReference type="ARBA" id="ARBA00043265"/>
    </source>
</evidence>
<dbReference type="Gene3D" id="2.60.40.10">
    <property type="entry name" value="Immunoglobulins"/>
    <property type="match status" value="1"/>
</dbReference>
<accession>A0A8C2MT77</accession>
<dbReference type="Ensembl" id="ENSCGRT00001026086.1">
    <property type="protein sequence ID" value="ENSCGRP00001021842.1"/>
    <property type="gene ID" value="ENSCGRG00001020572.1"/>
</dbReference>
<feature type="domain" description="Ig-like" evidence="5">
    <location>
        <begin position="14"/>
        <end position="114"/>
    </location>
</feature>
<dbReference type="Proteomes" id="UP000694386">
    <property type="component" value="Unplaced"/>
</dbReference>
<evidence type="ECO:0000313" key="6">
    <source>
        <dbReference type="Ensembl" id="ENSCGRP00001021842.1"/>
    </source>
</evidence>
<keyword evidence="2" id="KW-1064">Adaptive immunity</keyword>
<dbReference type="GO" id="GO:0019814">
    <property type="term" value="C:immunoglobulin complex"/>
    <property type="evidence" value="ECO:0007669"/>
    <property type="project" value="UniProtKB-KW"/>
</dbReference>
<dbReference type="InterPro" id="IPR007110">
    <property type="entry name" value="Ig-like_dom"/>
</dbReference>
<dbReference type="InterPro" id="IPR050199">
    <property type="entry name" value="IgHV"/>
</dbReference>
<reference evidence="6" key="2">
    <citation type="submission" date="2025-09" db="UniProtKB">
        <authorList>
            <consortium name="Ensembl"/>
        </authorList>
    </citation>
    <scope>IDENTIFICATION</scope>
</reference>
<reference evidence="6" key="1">
    <citation type="submission" date="2025-08" db="UniProtKB">
        <authorList>
            <consortium name="Ensembl"/>
        </authorList>
    </citation>
    <scope>IDENTIFICATION</scope>
</reference>
<evidence type="ECO:0000313" key="7">
    <source>
        <dbReference type="Proteomes" id="UP000694386"/>
    </source>
</evidence>
<evidence type="ECO:0000256" key="2">
    <source>
        <dbReference type="ARBA" id="ARBA00023130"/>
    </source>
</evidence>
<dbReference type="GO" id="GO:0005576">
    <property type="term" value="C:extracellular region"/>
    <property type="evidence" value="ECO:0007669"/>
    <property type="project" value="UniProtKB-ARBA"/>
</dbReference>
<dbReference type="AlphaFoldDB" id="A0A8C2MT77"/>
<dbReference type="InterPro" id="IPR036179">
    <property type="entry name" value="Ig-like_dom_sf"/>
</dbReference>
<dbReference type="PANTHER" id="PTHR23266">
    <property type="entry name" value="IMMUNOGLOBULIN HEAVY CHAIN"/>
    <property type="match status" value="1"/>
</dbReference>
<feature type="signal peptide" evidence="4">
    <location>
        <begin position="1"/>
        <end position="19"/>
    </location>
</feature>
<dbReference type="FunFam" id="2.60.40.10:FF:001878">
    <property type="entry name" value="Immunoglobulin heavy variable 1-4"/>
    <property type="match status" value="1"/>
</dbReference>
<evidence type="ECO:0000259" key="5">
    <source>
        <dbReference type="PROSITE" id="PS50835"/>
    </source>
</evidence>
<dbReference type="Pfam" id="PF07686">
    <property type="entry name" value="V-set"/>
    <property type="match status" value="1"/>
</dbReference>